<dbReference type="Proteomes" id="UP000601223">
    <property type="component" value="Unassembled WGS sequence"/>
</dbReference>
<name>A0A8J3JNT6_9ACTN</name>
<feature type="transmembrane region" description="Helical" evidence="1">
    <location>
        <begin position="21"/>
        <end position="44"/>
    </location>
</feature>
<dbReference type="EMBL" id="BONF01000053">
    <property type="protein sequence ID" value="GIF85844.1"/>
    <property type="molecule type" value="Genomic_DNA"/>
</dbReference>
<organism evidence="2 3">
    <name type="scientific">Catellatospora bangladeshensis</name>
    <dbReference type="NCBI Taxonomy" id="310355"/>
    <lineage>
        <taxon>Bacteria</taxon>
        <taxon>Bacillati</taxon>
        <taxon>Actinomycetota</taxon>
        <taxon>Actinomycetes</taxon>
        <taxon>Micromonosporales</taxon>
        <taxon>Micromonosporaceae</taxon>
        <taxon>Catellatospora</taxon>
    </lineage>
</organism>
<feature type="transmembrane region" description="Helical" evidence="1">
    <location>
        <begin position="50"/>
        <end position="69"/>
    </location>
</feature>
<protein>
    <submittedName>
        <fullName evidence="2">Uncharacterized protein</fullName>
    </submittedName>
</protein>
<sequence length="81" mass="8651">MCLYHGLMGRAPRRAGDHLQAKVVAGVPALGLALIEGVKIIGGFGSAPNIYQVTALTFVVYFTCVYVVASPHPFKKILLHS</sequence>
<comment type="caution">
    <text evidence="2">The sequence shown here is derived from an EMBL/GenBank/DDBJ whole genome shotgun (WGS) entry which is preliminary data.</text>
</comment>
<keyword evidence="1" id="KW-1133">Transmembrane helix</keyword>
<evidence type="ECO:0000256" key="1">
    <source>
        <dbReference type="SAM" id="Phobius"/>
    </source>
</evidence>
<gene>
    <name evidence="2" type="ORF">Cba03nite_71930</name>
</gene>
<evidence type="ECO:0000313" key="2">
    <source>
        <dbReference type="EMBL" id="GIF85844.1"/>
    </source>
</evidence>
<keyword evidence="1" id="KW-0472">Membrane</keyword>
<reference evidence="2 3" key="1">
    <citation type="submission" date="2021-01" db="EMBL/GenBank/DDBJ databases">
        <title>Whole genome shotgun sequence of Catellatospora bangladeshensis NBRC 107357.</title>
        <authorList>
            <person name="Komaki H."/>
            <person name="Tamura T."/>
        </authorList>
    </citation>
    <scope>NUCLEOTIDE SEQUENCE [LARGE SCALE GENOMIC DNA]</scope>
    <source>
        <strain evidence="2 3">NBRC 107357</strain>
    </source>
</reference>
<proteinExistence type="predicted"/>
<accession>A0A8J3JNT6</accession>
<dbReference type="AlphaFoldDB" id="A0A8J3JNT6"/>
<keyword evidence="1" id="KW-0812">Transmembrane</keyword>
<evidence type="ECO:0000313" key="3">
    <source>
        <dbReference type="Proteomes" id="UP000601223"/>
    </source>
</evidence>
<keyword evidence="3" id="KW-1185">Reference proteome</keyword>